<keyword evidence="4" id="KW-1185">Reference proteome</keyword>
<evidence type="ECO:0000256" key="1">
    <source>
        <dbReference type="SAM" id="MobiDB-lite"/>
    </source>
</evidence>
<dbReference type="AlphaFoldDB" id="A0A2N5T429"/>
<reference evidence="3 4" key="1">
    <citation type="submission" date="2017-11" db="EMBL/GenBank/DDBJ databases">
        <title>De novo assembly and phasing of dikaryotic genomes from two isolates of Puccinia coronata f. sp. avenae, the causal agent of oat crown rust.</title>
        <authorList>
            <person name="Miller M.E."/>
            <person name="Zhang Y."/>
            <person name="Omidvar V."/>
            <person name="Sperschneider J."/>
            <person name="Schwessinger B."/>
            <person name="Raley C."/>
            <person name="Palmer J.M."/>
            <person name="Garnica D."/>
            <person name="Upadhyaya N."/>
            <person name="Rathjen J."/>
            <person name="Taylor J.M."/>
            <person name="Park R.F."/>
            <person name="Dodds P.N."/>
            <person name="Hirsch C.D."/>
            <person name="Kianian S.F."/>
            <person name="Figueroa M."/>
        </authorList>
    </citation>
    <scope>NUCLEOTIDE SEQUENCE [LARGE SCALE GENOMIC DNA]</scope>
    <source>
        <strain evidence="3">12NC29</strain>
    </source>
</reference>
<feature type="region of interest" description="Disordered" evidence="1">
    <location>
        <begin position="39"/>
        <end position="61"/>
    </location>
</feature>
<feature type="compositionally biased region" description="Low complexity" evidence="1">
    <location>
        <begin position="46"/>
        <end position="57"/>
    </location>
</feature>
<feature type="compositionally biased region" description="Basic and acidic residues" evidence="1">
    <location>
        <begin position="132"/>
        <end position="150"/>
    </location>
</feature>
<evidence type="ECO:0000313" key="4">
    <source>
        <dbReference type="Proteomes" id="UP000235388"/>
    </source>
</evidence>
<feature type="signal peptide" evidence="2">
    <location>
        <begin position="1"/>
        <end position="20"/>
    </location>
</feature>
<sequence length="150" mass="16090">MPHLLKLLVLLQVASTLVTAIPVETQSFRSFLKKCRKPFKSVGHGSQSDSNLSSALSIDRPDNSVRMVNEVKSSTGTAVSEAKNSVGMVNEVTSSARTAVIEAKNSAPGHSVFQNALKQGTTSPSATPEMDIGPRKPPIEKIGLKDENFW</sequence>
<dbReference type="Proteomes" id="UP000235388">
    <property type="component" value="Unassembled WGS sequence"/>
</dbReference>
<proteinExistence type="predicted"/>
<organism evidence="3 4">
    <name type="scientific">Puccinia coronata f. sp. avenae</name>
    <dbReference type="NCBI Taxonomy" id="200324"/>
    <lineage>
        <taxon>Eukaryota</taxon>
        <taxon>Fungi</taxon>
        <taxon>Dikarya</taxon>
        <taxon>Basidiomycota</taxon>
        <taxon>Pucciniomycotina</taxon>
        <taxon>Pucciniomycetes</taxon>
        <taxon>Pucciniales</taxon>
        <taxon>Pucciniaceae</taxon>
        <taxon>Puccinia</taxon>
    </lineage>
</organism>
<feature type="region of interest" description="Disordered" evidence="1">
    <location>
        <begin position="119"/>
        <end position="150"/>
    </location>
</feature>
<name>A0A2N5T429_9BASI</name>
<feature type="chain" id="PRO_5014924480" description="SMP domain-containing protein" evidence="2">
    <location>
        <begin position="21"/>
        <end position="150"/>
    </location>
</feature>
<keyword evidence="2" id="KW-0732">Signal</keyword>
<dbReference type="EMBL" id="PGCJ01000800">
    <property type="protein sequence ID" value="PLW20242.1"/>
    <property type="molecule type" value="Genomic_DNA"/>
</dbReference>
<evidence type="ECO:0000313" key="3">
    <source>
        <dbReference type="EMBL" id="PLW20242.1"/>
    </source>
</evidence>
<evidence type="ECO:0000256" key="2">
    <source>
        <dbReference type="SAM" id="SignalP"/>
    </source>
</evidence>
<gene>
    <name evidence="3" type="ORF">PCANC_07424</name>
</gene>
<evidence type="ECO:0008006" key="5">
    <source>
        <dbReference type="Google" id="ProtNLM"/>
    </source>
</evidence>
<comment type="caution">
    <text evidence="3">The sequence shown here is derived from an EMBL/GenBank/DDBJ whole genome shotgun (WGS) entry which is preliminary data.</text>
</comment>
<protein>
    <recommendedName>
        <fullName evidence="5">SMP domain-containing protein</fullName>
    </recommendedName>
</protein>
<accession>A0A2N5T429</accession>